<dbReference type="AlphaFoldDB" id="A0A0C9XHM3"/>
<dbReference type="HOGENOM" id="CLU_2961136_0_0_1"/>
<reference evidence="2" key="2">
    <citation type="submission" date="2015-01" db="EMBL/GenBank/DDBJ databases">
        <title>Evolutionary Origins and Diversification of the Mycorrhizal Mutualists.</title>
        <authorList>
            <consortium name="DOE Joint Genome Institute"/>
            <consortium name="Mycorrhizal Genomics Consortium"/>
            <person name="Kohler A."/>
            <person name="Kuo A."/>
            <person name="Nagy L.G."/>
            <person name="Floudas D."/>
            <person name="Copeland A."/>
            <person name="Barry K.W."/>
            <person name="Cichocki N."/>
            <person name="Veneault-Fourrey C."/>
            <person name="LaButti K."/>
            <person name="Lindquist E.A."/>
            <person name="Lipzen A."/>
            <person name="Lundell T."/>
            <person name="Morin E."/>
            <person name="Murat C."/>
            <person name="Riley R."/>
            <person name="Ohm R."/>
            <person name="Sun H."/>
            <person name="Tunlid A."/>
            <person name="Henrissat B."/>
            <person name="Grigoriev I.V."/>
            <person name="Hibbett D.S."/>
            <person name="Martin F."/>
        </authorList>
    </citation>
    <scope>NUCLEOTIDE SEQUENCE [LARGE SCALE GENOMIC DNA]</scope>
    <source>
        <strain evidence="2">LaAM-08-1</strain>
    </source>
</reference>
<gene>
    <name evidence="1" type="ORF">K443DRAFT_322049</name>
</gene>
<evidence type="ECO:0000313" key="1">
    <source>
        <dbReference type="EMBL" id="KIJ95647.1"/>
    </source>
</evidence>
<organism evidence="1 2">
    <name type="scientific">Laccaria amethystina LaAM-08-1</name>
    <dbReference type="NCBI Taxonomy" id="1095629"/>
    <lineage>
        <taxon>Eukaryota</taxon>
        <taxon>Fungi</taxon>
        <taxon>Dikarya</taxon>
        <taxon>Basidiomycota</taxon>
        <taxon>Agaricomycotina</taxon>
        <taxon>Agaricomycetes</taxon>
        <taxon>Agaricomycetidae</taxon>
        <taxon>Agaricales</taxon>
        <taxon>Agaricineae</taxon>
        <taxon>Hydnangiaceae</taxon>
        <taxon>Laccaria</taxon>
    </lineage>
</organism>
<keyword evidence="2" id="KW-1185">Reference proteome</keyword>
<dbReference type="EMBL" id="KN838748">
    <property type="protein sequence ID" value="KIJ95647.1"/>
    <property type="molecule type" value="Genomic_DNA"/>
</dbReference>
<proteinExistence type="predicted"/>
<dbReference type="Proteomes" id="UP000054477">
    <property type="component" value="Unassembled WGS sequence"/>
</dbReference>
<evidence type="ECO:0000313" key="2">
    <source>
        <dbReference type="Proteomes" id="UP000054477"/>
    </source>
</evidence>
<accession>A0A0C9XHM3</accession>
<protein>
    <submittedName>
        <fullName evidence="1">Uncharacterized protein</fullName>
    </submittedName>
</protein>
<reference evidence="1 2" key="1">
    <citation type="submission" date="2014-04" db="EMBL/GenBank/DDBJ databases">
        <authorList>
            <consortium name="DOE Joint Genome Institute"/>
            <person name="Kuo A."/>
            <person name="Kohler A."/>
            <person name="Nagy L.G."/>
            <person name="Floudas D."/>
            <person name="Copeland A."/>
            <person name="Barry K.W."/>
            <person name="Cichocki N."/>
            <person name="Veneault-Fourrey C."/>
            <person name="LaButti K."/>
            <person name="Lindquist E.A."/>
            <person name="Lipzen A."/>
            <person name="Lundell T."/>
            <person name="Morin E."/>
            <person name="Murat C."/>
            <person name="Sun H."/>
            <person name="Tunlid A."/>
            <person name="Henrissat B."/>
            <person name="Grigoriev I.V."/>
            <person name="Hibbett D.S."/>
            <person name="Martin F."/>
            <person name="Nordberg H.P."/>
            <person name="Cantor M.N."/>
            <person name="Hua S.X."/>
        </authorList>
    </citation>
    <scope>NUCLEOTIDE SEQUENCE [LARGE SCALE GENOMIC DNA]</scope>
    <source>
        <strain evidence="1 2">LaAM-08-1</strain>
    </source>
</reference>
<sequence length="59" mass="6514">MREETLLALVNHITGIFNDAQLDDANTLSKSSIHHTRSLLVELESRCNGHLSISKLSSP</sequence>
<name>A0A0C9XHM3_9AGAR</name>